<accession>A0A3D9LK13</accession>
<proteinExistence type="predicted"/>
<gene>
    <name evidence="2" type="ORF">DFQ09_11138</name>
</gene>
<dbReference type="Proteomes" id="UP000256919">
    <property type="component" value="Unassembled WGS sequence"/>
</dbReference>
<dbReference type="InterPro" id="IPR032774">
    <property type="entry name" value="WG_beta_rep"/>
</dbReference>
<reference evidence="2 3" key="1">
    <citation type="submission" date="2018-07" db="EMBL/GenBank/DDBJ databases">
        <title>Genomic Encyclopedia of Type Strains, Phase III (KMG-III): the genomes of soil and plant-associated and newly described type strains.</title>
        <authorList>
            <person name="Whitman W."/>
        </authorList>
    </citation>
    <scope>NUCLEOTIDE SEQUENCE [LARGE SCALE GENOMIC DNA]</scope>
    <source>
        <strain evidence="2 3">CECT 7948</strain>
    </source>
</reference>
<feature type="chain" id="PRO_5017718956" evidence="1">
    <location>
        <begin position="19"/>
        <end position="204"/>
    </location>
</feature>
<dbReference type="OrthoDB" id="5464673at2"/>
<feature type="signal peptide" evidence="1">
    <location>
        <begin position="1"/>
        <end position="18"/>
    </location>
</feature>
<evidence type="ECO:0000313" key="2">
    <source>
        <dbReference type="EMBL" id="REE07708.1"/>
    </source>
</evidence>
<dbReference type="EMBL" id="QREI01000011">
    <property type="protein sequence ID" value="REE07708.1"/>
    <property type="molecule type" value="Genomic_DNA"/>
</dbReference>
<dbReference type="RefSeq" id="WP_115812735.1">
    <property type="nucleotide sequence ID" value="NZ_QREI01000011.1"/>
</dbReference>
<evidence type="ECO:0000256" key="1">
    <source>
        <dbReference type="SAM" id="SignalP"/>
    </source>
</evidence>
<protein>
    <submittedName>
        <fullName evidence="2">WG repeat protein</fullName>
    </submittedName>
</protein>
<evidence type="ECO:0000313" key="3">
    <source>
        <dbReference type="Proteomes" id="UP000256919"/>
    </source>
</evidence>
<dbReference type="AlphaFoldDB" id="A0A3D9LK13"/>
<dbReference type="Pfam" id="PF14903">
    <property type="entry name" value="WG_beta_rep"/>
    <property type="match status" value="2"/>
</dbReference>
<sequence length="204" mass="23207">MKKAVILFITSITFPVLAIAQSVNNVDFISPIHNDVAAIQKDGKWAFINKEGQQIINFRTDLAITSMEDGDYPMFNDDRCPIVKVKAGISYFGFIDKSGNTVIEPQFLNSTDFKDGIAIALKVIRKVIAKNTALDKDIVNYRYYEVLIDTQGNITYYLNQDGVNVIMDKDFLRTVPQITSKRISEELYAVKNKKNLWNIIKIKE</sequence>
<organism evidence="2 3">
    <name type="scientific">Winogradskyella pacifica</name>
    <dbReference type="NCBI Taxonomy" id="664642"/>
    <lineage>
        <taxon>Bacteria</taxon>
        <taxon>Pseudomonadati</taxon>
        <taxon>Bacteroidota</taxon>
        <taxon>Flavobacteriia</taxon>
        <taxon>Flavobacteriales</taxon>
        <taxon>Flavobacteriaceae</taxon>
        <taxon>Winogradskyella</taxon>
    </lineage>
</organism>
<name>A0A3D9LK13_9FLAO</name>
<keyword evidence="1" id="KW-0732">Signal</keyword>
<keyword evidence="3" id="KW-1185">Reference proteome</keyword>
<comment type="caution">
    <text evidence="2">The sequence shown here is derived from an EMBL/GenBank/DDBJ whole genome shotgun (WGS) entry which is preliminary data.</text>
</comment>